<dbReference type="AlphaFoldDB" id="A0A1R1YNA9"/>
<evidence type="ECO:0000256" key="1">
    <source>
        <dbReference type="SAM" id="MobiDB-lite"/>
    </source>
</evidence>
<organism evidence="2 3">
    <name type="scientific">Smittium culicis</name>
    <dbReference type="NCBI Taxonomy" id="133412"/>
    <lineage>
        <taxon>Eukaryota</taxon>
        <taxon>Fungi</taxon>
        <taxon>Fungi incertae sedis</taxon>
        <taxon>Zoopagomycota</taxon>
        <taxon>Kickxellomycotina</taxon>
        <taxon>Harpellomycetes</taxon>
        <taxon>Harpellales</taxon>
        <taxon>Legeriomycetaceae</taxon>
        <taxon>Smittium</taxon>
    </lineage>
</organism>
<sequence length="81" mass="9511">MTTFNWRFQRIEQEAKINTYNSPSIPNYLDSGFERNFKDDSFASSSNKYKPEKYSAISSRPSSPIQRPYSSFSSRKNRDIL</sequence>
<comment type="caution">
    <text evidence="2">The sequence shown here is derived from an EMBL/GenBank/DDBJ whole genome shotgun (WGS) entry which is preliminary data.</text>
</comment>
<name>A0A1R1YNA9_9FUNG</name>
<feature type="compositionally biased region" description="Low complexity" evidence="1">
    <location>
        <begin position="54"/>
        <end position="71"/>
    </location>
</feature>
<keyword evidence="3" id="KW-1185">Reference proteome</keyword>
<reference evidence="3" key="1">
    <citation type="submission" date="2017-01" db="EMBL/GenBank/DDBJ databases">
        <authorList>
            <person name="Wang Y."/>
            <person name="White M."/>
            <person name="Kvist S."/>
            <person name="Moncalvo J.-M."/>
        </authorList>
    </citation>
    <scope>NUCLEOTIDE SEQUENCE [LARGE SCALE GENOMIC DNA]</scope>
    <source>
        <strain evidence="3">ID-206-W2</strain>
    </source>
</reference>
<feature type="region of interest" description="Disordered" evidence="1">
    <location>
        <begin position="42"/>
        <end position="81"/>
    </location>
</feature>
<proteinExistence type="predicted"/>
<accession>A0A1R1YNA9</accession>
<evidence type="ECO:0000313" key="3">
    <source>
        <dbReference type="Proteomes" id="UP000187429"/>
    </source>
</evidence>
<gene>
    <name evidence="2" type="ORF">AYI69_g2160</name>
</gene>
<evidence type="ECO:0000313" key="2">
    <source>
        <dbReference type="EMBL" id="OMJ28364.1"/>
    </source>
</evidence>
<dbReference type="Proteomes" id="UP000187429">
    <property type="component" value="Unassembled WGS sequence"/>
</dbReference>
<dbReference type="EMBL" id="LSSM01000615">
    <property type="protein sequence ID" value="OMJ28364.1"/>
    <property type="molecule type" value="Genomic_DNA"/>
</dbReference>
<protein>
    <submittedName>
        <fullName evidence="2">Uncharacterized protein</fullName>
    </submittedName>
</protein>